<keyword evidence="4 9" id="KW-0808">Transferase</keyword>
<dbReference type="STRING" id="29172.A0A0D8X8P0"/>
<name>A0A0D8X8P0_DICVI</name>
<evidence type="ECO:0000256" key="4">
    <source>
        <dbReference type="ARBA" id="ARBA00022679"/>
    </source>
</evidence>
<reference evidence="10" key="2">
    <citation type="journal article" date="2016" name="Sci. Rep.">
        <title>Dictyocaulus viviparus genome, variome and transcriptome elucidate lungworm biology and support future intervention.</title>
        <authorList>
            <person name="McNulty S.N."/>
            <person name="Strube C."/>
            <person name="Rosa B.A."/>
            <person name="Martin J.C."/>
            <person name="Tyagi R."/>
            <person name="Choi Y.J."/>
            <person name="Wang Q."/>
            <person name="Hallsworth Pepin K."/>
            <person name="Zhang X."/>
            <person name="Ozersky P."/>
            <person name="Wilson R.K."/>
            <person name="Sternberg P.W."/>
            <person name="Gasser R.B."/>
            <person name="Mitreva M."/>
        </authorList>
    </citation>
    <scope>NUCLEOTIDE SEQUENCE [LARGE SCALE GENOMIC DNA]</scope>
    <source>
        <strain evidence="10">HannoverDv2000</strain>
    </source>
</reference>
<dbReference type="GO" id="GO:0032259">
    <property type="term" value="P:methylation"/>
    <property type="evidence" value="ECO:0007669"/>
    <property type="project" value="UniProtKB-KW"/>
</dbReference>
<dbReference type="InterPro" id="IPR029063">
    <property type="entry name" value="SAM-dependent_MTases_sf"/>
</dbReference>
<dbReference type="CDD" id="cd02440">
    <property type="entry name" value="AdoMet_MTases"/>
    <property type="match status" value="1"/>
</dbReference>
<comment type="catalytic activity">
    <reaction evidence="7">
        <text>N-methylethanolamine phosphate + S-adenosyl-L-methionine = N,N-dimethylethanolamine phosphate + S-adenosyl-L-homocysteine + H(+)</text>
        <dbReference type="Rhea" id="RHEA:25321"/>
        <dbReference type="ChEBI" id="CHEBI:15378"/>
        <dbReference type="ChEBI" id="CHEBI:57781"/>
        <dbReference type="ChEBI" id="CHEBI:57856"/>
        <dbReference type="ChEBI" id="CHEBI:58641"/>
        <dbReference type="ChEBI" id="CHEBI:59789"/>
        <dbReference type="EC" id="2.1.1.103"/>
    </reaction>
    <physiologicalReaction direction="left-to-right" evidence="7">
        <dbReference type="Rhea" id="RHEA:25322"/>
    </physiologicalReaction>
</comment>
<dbReference type="PANTHER" id="PTHR44307:SF2">
    <property type="entry name" value="PHOSPHOETHANOLAMINE METHYLTRANSFERASE ISOFORM X1"/>
    <property type="match status" value="1"/>
</dbReference>
<comment type="pathway">
    <text evidence="2">Lipid metabolism.</text>
</comment>
<evidence type="ECO:0000256" key="7">
    <source>
        <dbReference type="ARBA" id="ARBA00047841"/>
    </source>
</evidence>
<dbReference type="SUPFAM" id="SSF53335">
    <property type="entry name" value="S-adenosyl-L-methionine-dependent methyltransferases"/>
    <property type="match status" value="1"/>
</dbReference>
<sequence length="214" mass="24473">MRTGQRMLDIGVGIGGGARQAASEFGLYVLGVDLSLNMISIALDRLNMEKDSRVTYIICNASDYDFESNSFDFVFSRDCIQHVDDAQNLLCKIYCTLKPGGKVLMTMYGVGYGLLSESFKNYIASRQYHLKNREQFREIAIKVGFTNVIVEDMTSSLKEILKEERTRAEQKREEFLARFPEADYESLVSGWNAKLLYIDDDNLNWNFFMASKPQ</sequence>
<dbReference type="InterPro" id="IPR013216">
    <property type="entry name" value="Methyltransf_11"/>
</dbReference>
<protein>
    <recommendedName>
        <fullName evidence="5">phosphoethanolamine N-methyltransferase</fullName>
        <ecNumber evidence="5">2.1.1.103</ecNumber>
    </recommendedName>
</protein>
<dbReference type="Gene3D" id="3.40.50.150">
    <property type="entry name" value="Vaccinia Virus protein VP39"/>
    <property type="match status" value="1"/>
</dbReference>
<gene>
    <name evidence="9" type="ORF">DICVIV_13095</name>
</gene>
<dbReference type="GO" id="GO:0000234">
    <property type="term" value="F:phosphoethanolamine N-methyltransferase activity"/>
    <property type="evidence" value="ECO:0007669"/>
    <property type="project" value="UniProtKB-EC"/>
</dbReference>
<accession>A0A0D8X8P0</accession>
<dbReference type="AlphaFoldDB" id="A0A0D8X8P0"/>
<evidence type="ECO:0000313" key="9">
    <source>
        <dbReference type="EMBL" id="KJH40940.1"/>
    </source>
</evidence>
<dbReference type="PANTHER" id="PTHR44307">
    <property type="entry name" value="PHOSPHOETHANOLAMINE METHYLTRANSFERASE"/>
    <property type="match status" value="1"/>
</dbReference>
<evidence type="ECO:0000256" key="1">
    <source>
        <dbReference type="ARBA" id="ARBA00004969"/>
    </source>
</evidence>
<dbReference type="OrthoDB" id="8300214at2759"/>
<evidence type="ECO:0000256" key="6">
    <source>
        <dbReference type="ARBA" id="ARBA00047619"/>
    </source>
</evidence>
<keyword evidence="3 9" id="KW-0489">Methyltransferase</keyword>
<organism evidence="9 10">
    <name type="scientific">Dictyocaulus viviparus</name>
    <name type="common">Bovine lungworm</name>
    <dbReference type="NCBI Taxonomy" id="29172"/>
    <lineage>
        <taxon>Eukaryota</taxon>
        <taxon>Metazoa</taxon>
        <taxon>Ecdysozoa</taxon>
        <taxon>Nematoda</taxon>
        <taxon>Chromadorea</taxon>
        <taxon>Rhabditida</taxon>
        <taxon>Rhabditina</taxon>
        <taxon>Rhabditomorpha</taxon>
        <taxon>Strongyloidea</taxon>
        <taxon>Metastrongylidae</taxon>
        <taxon>Dictyocaulus</taxon>
    </lineage>
</organism>
<dbReference type="EMBL" id="KN716960">
    <property type="protein sequence ID" value="KJH40940.1"/>
    <property type="molecule type" value="Genomic_DNA"/>
</dbReference>
<reference evidence="9 10" key="1">
    <citation type="submission" date="2013-11" db="EMBL/GenBank/DDBJ databases">
        <title>Draft genome of the bovine lungworm Dictyocaulus viviparus.</title>
        <authorList>
            <person name="Mitreva M."/>
        </authorList>
    </citation>
    <scope>NUCLEOTIDE SEQUENCE [LARGE SCALE GENOMIC DNA]</scope>
    <source>
        <strain evidence="9 10">HannoverDv2000</strain>
    </source>
</reference>
<evidence type="ECO:0000256" key="2">
    <source>
        <dbReference type="ARBA" id="ARBA00005189"/>
    </source>
</evidence>
<evidence type="ECO:0000313" key="10">
    <source>
        <dbReference type="Proteomes" id="UP000053766"/>
    </source>
</evidence>
<dbReference type="Pfam" id="PF08241">
    <property type="entry name" value="Methyltransf_11"/>
    <property type="match status" value="1"/>
</dbReference>
<evidence type="ECO:0000259" key="8">
    <source>
        <dbReference type="Pfam" id="PF08241"/>
    </source>
</evidence>
<evidence type="ECO:0000256" key="5">
    <source>
        <dbReference type="ARBA" id="ARBA00035674"/>
    </source>
</evidence>
<feature type="domain" description="Methyltransferase type 11" evidence="8">
    <location>
        <begin position="8"/>
        <end position="104"/>
    </location>
</feature>
<comment type="pathway">
    <text evidence="1">Phospholipid metabolism; phosphatidylcholine biosynthesis.</text>
</comment>
<proteinExistence type="predicted"/>
<dbReference type="Proteomes" id="UP000053766">
    <property type="component" value="Unassembled WGS sequence"/>
</dbReference>
<keyword evidence="10" id="KW-1185">Reference proteome</keyword>
<dbReference type="EC" id="2.1.1.103" evidence="5"/>
<comment type="catalytic activity">
    <reaction evidence="6">
        <text>N,N-dimethylethanolamine phosphate + S-adenosyl-L-methionine = phosphocholine + S-adenosyl-L-homocysteine + H(+)</text>
        <dbReference type="Rhea" id="RHEA:25325"/>
        <dbReference type="ChEBI" id="CHEBI:15378"/>
        <dbReference type="ChEBI" id="CHEBI:57856"/>
        <dbReference type="ChEBI" id="CHEBI:58641"/>
        <dbReference type="ChEBI" id="CHEBI:59789"/>
        <dbReference type="ChEBI" id="CHEBI:295975"/>
        <dbReference type="EC" id="2.1.1.103"/>
    </reaction>
    <physiologicalReaction direction="left-to-right" evidence="6">
        <dbReference type="Rhea" id="RHEA:25326"/>
    </physiologicalReaction>
</comment>
<evidence type="ECO:0000256" key="3">
    <source>
        <dbReference type="ARBA" id="ARBA00022603"/>
    </source>
</evidence>